<dbReference type="EMBL" id="BGZK01000684">
    <property type="protein sequence ID" value="GBP56058.1"/>
    <property type="molecule type" value="Genomic_DNA"/>
</dbReference>
<accession>A0A4C1WX77</accession>
<reference evidence="1 2" key="1">
    <citation type="journal article" date="2019" name="Commun. Biol.">
        <title>The bagworm genome reveals a unique fibroin gene that provides high tensile strength.</title>
        <authorList>
            <person name="Kono N."/>
            <person name="Nakamura H."/>
            <person name="Ohtoshi R."/>
            <person name="Tomita M."/>
            <person name="Numata K."/>
            <person name="Arakawa K."/>
        </authorList>
    </citation>
    <scope>NUCLEOTIDE SEQUENCE [LARGE SCALE GENOMIC DNA]</scope>
</reference>
<organism evidence="1 2">
    <name type="scientific">Eumeta variegata</name>
    <name type="common">Bagworm moth</name>
    <name type="synonym">Eumeta japonica</name>
    <dbReference type="NCBI Taxonomy" id="151549"/>
    <lineage>
        <taxon>Eukaryota</taxon>
        <taxon>Metazoa</taxon>
        <taxon>Ecdysozoa</taxon>
        <taxon>Arthropoda</taxon>
        <taxon>Hexapoda</taxon>
        <taxon>Insecta</taxon>
        <taxon>Pterygota</taxon>
        <taxon>Neoptera</taxon>
        <taxon>Endopterygota</taxon>
        <taxon>Lepidoptera</taxon>
        <taxon>Glossata</taxon>
        <taxon>Ditrysia</taxon>
        <taxon>Tineoidea</taxon>
        <taxon>Psychidae</taxon>
        <taxon>Oiketicinae</taxon>
        <taxon>Eumeta</taxon>
    </lineage>
</organism>
<evidence type="ECO:0000313" key="2">
    <source>
        <dbReference type="Proteomes" id="UP000299102"/>
    </source>
</evidence>
<sequence length="277" mass="32263">MNPYIRIVVNNGARIRGERGWESGVRADQRYRVTNNLFWSISGTGVRIFRYLRSKGINFQQQFIKGRSHKEYFEMKGKGWIRRRLAQDEDLPHDHKSPESSRISFKPFSSHYAVQLKRSGRDVVAFSRGCVTIATRFLSNVRTKQGLDTMRRKNVVSLRSVDFYERSHISTHKATYHHTTNSERSMNPSMFRASTVFAFRNRQYLDIEIGHKRREDVFGPHESYKGIARPTGPDNSLNASPTPCESCRVISQSLLRRALLVQYNARNFATLNWLRMI</sequence>
<dbReference type="AlphaFoldDB" id="A0A4C1WX77"/>
<dbReference type="Proteomes" id="UP000299102">
    <property type="component" value="Unassembled WGS sequence"/>
</dbReference>
<proteinExistence type="predicted"/>
<comment type="caution">
    <text evidence="1">The sequence shown here is derived from an EMBL/GenBank/DDBJ whole genome shotgun (WGS) entry which is preliminary data.</text>
</comment>
<gene>
    <name evidence="1" type="ORF">EVAR_43820_1</name>
</gene>
<keyword evidence="2" id="KW-1185">Reference proteome</keyword>
<protein>
    <submittedName>
        <fullName evidence="1">Uncharacterized protein</fullName>
    </submittedName>
</protein>
<name>A0A4C1WX77_EUMVA</name>
<evidence type="ECO:0000313" key="1">
    <source>
        <dbReference type="EMBL" id="GBP56058.1"/>
    </source>
</evidence>